<dbReference type="VEuPathDB" id="VectorBase:SSCA009504"/>
<protein>
    <submittedName>
        <fullName evidence="2">Uncharacterized protein</fullName>
    </submittedName>
</protein>
<feature type="compositionally biased region" description="Polar residues" evidence="1">
    <location>
        <begin position="326"/>
        <end position="336"/>
    </location>
</feature>
<comment type="caution">
    <text evidence="2">The sequence shown here is derived from an EMBL/GenBank/DDBJ whole genome shotgun (WGS) entry which is preliminary data.</text>
</comment>
<feature type="region of interest" description="Disordered" evidence="1">
    <location>
        <begin position="27"/>
        <end position="62"/>
    </location>
</feature>
<feature type="compositionally biased region" description="Polar residues" evidence="1">
    <location>
        <begin position="48"/>
        <end position="60"/>
    </location>
</feature>
<feature type="compositionally biased region" description="Polar residues" evidence="1">
    <location>
        <begin position="27"/>
        <end position="41"/>
    </location>
</feature>
<dbReference type="AlphaFoldDB" id="A0A131ZTE7"/>
<feature type="compositionally biased region" description="Basic and acidic residues" evidence="1">
    <location>
        <begin position="174"/>
        <end position="184"/>
    </location>
</feature>
<dbReference type="OrthoDB" id="6516086at2759"/>
<feature type="region of interest" description="Disordered" evidence="1">
    <location>
        <begin position="265"/>
        <end position="336"/>
    </location>
</feature>
<accession>A0A131ZTE7</accession>
<feature type="compositionally biased region" description="Basic residues" evidence="1">
    <location>
        <begin position="281"/>
        <end position="299"/>
    </location>
</feature>
<evidence type="ECO:0000313" key="3">
    <source>
        <dbReference type="Proteomes" id="UP000616769"/>
    </source>
</evidence>
<proteinExistence type="predicted"/>
<organism evidence="2 3">
    <name type="scientific">Sarcoptes scabiei</name>
    <name type="common">Itch mite</name>
    <name type="synonym">Acarus scabiei</name>
    <dbReference type="NCBI Taxonomy" id="52283"/>
    <lineage>
        <taxon>Eukaryota</taxon>
        <taxon>Metazoa</taxon>
        <taxon>Ecdysozoa</taxon>
        <taxon>Arthropoda</taxon>
        <taxon>Chelicerata</taxon>
        <taxon>Arachnida</taxon>
        <taxon>Acari</taxon>
        <taxon>Acariformes</taxon>
        <taxon>Sarcoptiformes</taxon>
        <taxon>Astigmata</taxon>
        <taxon>Psoroptidia</taxon>
        <taxon>Sarcoptoidea</taxon>
        <taxon>Sarcoptidae</taxon>
        <taxon>Sarcoptinae</taxon>
        <taxon>Sarcoptes</taxon>
    </lineage>
</organism>
<gene>
    <name evidence="2" type="ORF">QR98_0001680</name>
</gene>
<evidence type="ECO:0000256" key="1">
    <source>
        <dbReference type="SAM" id="MobiDB-lite"/>
    </source>
</evidence>
<name>A0A131ZTE7_SARSC</name>
<reference evidence="2 3" key="1">
    <citation type="journal article" date="2015" name="Parasit. Vectors">
        <title>Draft genome of the scabies mite.</title>
        <authorList>
            <person name="Rider S.D.Jr."/>
            <person name="Morgan M.S."/>
            <person name="Arlian L.G."/>
        </authorList>
    </citation>
    <scope>NUCLEOTIDE SEQUENCE [LARGE SCALE GENOMIC DNA]</scope>
    <source>
        <strain evidence="2">Arlian Lab</strain>
    </source>
</reference>
<feature type="region of interest" description="Disordered" evidence="1">
    <location>
        <begin position="174"/>
        <end position="197"/>
    </location>
</feature>
<dbReference type="EMBL" id="JXLN01000049">
    <property type="protein sequence ID" value="KPL96767.1"/>
    <property type="molecule type" value="Genomic_DNA"/>
</dbReference>
<evidence type="ECO:0000313" key="2">
    <source>
        <dbReference type="EMBL" id="KPL96767.1"/>
    </source>
</evidence>
<dbReference type="Proteomes" id="UP000616769">
    <property type="component" value="Unassembled WGS sequence"/>
</dbReference>
<sequence>MRSKQIRPRDNLKLEGPMDLETTFHSTYGKRSQKQSPQLYLNTRRGRNLSNGFNQSPNTRTTRRKVIRNRPRTSLKAGGHGYWSTNNRDAYRNFIIVDGEARTVASEPNSLLASATSGNNTDSDGTLKLPRVVSKSCTMTSEEKNRCRYGISAKKMHQSSVRQEPMRLLKPSNLRDDIEEKQNDQIKPNRSRSLNRKLHETSDDFNQIAGIGKPKMQTVQKMKKPNGHAIMAASNKPFMLPQRIQRHKNDSSINMFEGDMEFTTTNRASYHRPGPVTSTQPRKRTAGRRTQRSGRRRNLFRQSSDSIFAKSENQTPTQETNDTKISKNFNSGATNSSMANRIEKQSIYKSEFGDESLYCPVLDVDNTHKMTKIIGGHKYYNLQKSN</sequence>
<feature type="compositionally biased region" description="Polar residues" evidence="1">
    <location>
        <begin position="300"/>
        <end position="320"/>
    </location>
</feature>